<feature type="chain" id="PRO_5039118170" evidence="1">
    <location>
        <begin position="40"/>
        <end position="369"/>
    </location>
</feature>
<evidence type="ECO:0000313" key="3">
    <source>
        <dbReference type="EMBL" id="MBO8450679.1"/>
    </source>
</evidence>
<dbReference type="GO" id="GO:0008061">
    <property type="term" value="F:chitin binding"/>
    <property type="evidence" value="ECO:0007669"/>
    <property type="project" value="InterPro"/>
</dbReference>
<gene>
    <name evidence="3" type="ORF">IAA96_06195</name>
</gene>
<proteinExistence type="predicted"/>
<dbReference type="EMBL" id="JADIMS010000112">
    <property type="protein sequence ID" value="MBO8450679.1"/>
    <property type="molecule type" value="Genomic_DNA"/>
</dbReference>
<evidence type="ECO:0000256" key="1">
    <source>
        <dbReference type="SAM" id="SignalP"/>
    </source>
</evidence>
<sequence>MNKQTIHSRYGQTVRRFFFCAVMSLLALPAAVVFFPSCASGGNTVPEQPPAPVQSGAETPGAFSEIWAYLMAGEEEFLDPSLPVSDIGYFGAGLSSEGQLTGVPDRRSLDGIYTGRVHLVVADSNSALLHFCLNPRYPVRNRLLEDIAEAAGKFDGVQIDFEAVRENDRENFFSFLGELKARIAPKPLSAALYARTRDIPDDPYEYARVEPHTDRILVMAYDEHWSGGAPGPVASMDWCARVAEYARQKIPAGKLVMGLPFYGRAWGEPDPSKAYRFSTLRTHMTEKGIDLAGTGTENGHPHFAYTENVTVQVYFDNAESVFRRAELYRTGGTDKIGFWRLGQEDPAIWEKLSLRGNTPASGPRQTEAD</sequence>
<reference evidence="3" key="2">
    <citation type="journal article" date="2021" name="PeerJ">
        <title>Extensive microbial diversity within the chicken gut microbiome revealed by metagenomics and culture.</title>
        <authorList>
            <person name="Gilroy R."/>
            <person name="Ravi A."/>
            <person name="Getino M."/>
            <person name="Pursley I."/>
            <person name="Horton D.L."/>
            <person name="Alikhan N.F."/>
            <person name="Baker D."/>
            <person name="Gharbi K."/>
            <person name="Hall N."/>
            <person name="Watson M."/>
            <person name="Adriaenssens E.M."/>
            <person name="Foster-Nyarko E."/>
            <person name="Jarju S."/>
            <person name="Secka A."/>
            <person name="Antonio M."/>
            <person name="Oren A."/>
            <person name="Chaudhuri R.R."/>
            <person name="La Ragione R."/>
            <person name="Hildebrand F."/>
            <person name="Pallen M.J."/>
        </authorList>
    </citation>
    <scope>NUCLEOTIDE SEQUENCE</scope>
    <source>
        <strain evidence="3">B3-4054</strain>
    </source>
</reference>
<evidence type="ECO:0000313" key="4">
    <source>
        <dbReference type="Proteomes" id="UP000823616"/>
    </source>
</evidence>
<dbReference type="PROSITE" id="PS51910">
    <property type="entry name" value="GH18_2"/>
    <property type="match status" value="1"/>
</dbReference>
<dbReference type="PANTHER" id="PTHR46066:SF2">
    <property type="entry name" value="CHITINASE DOMAIN-CONTAINING PROTEIN 1"/>
    <property type="match status" value="1"/>
</dbReference>
<dbReference type="InterPro" id="IPR001223">
    <property type="entry name" value="Glyco_hydro18_cat"/>
</dbReference>
<dbReference type="GO" id="GO:0016787">
    <property type="term" value="F:hydrolase activity"/>
    <property type="evidence" value="ECO:0007669"/>
    <property type="project" value="UniProtKB-KW"/>
</dbReference>
<name>A0A9D9ENF4_9SPIR</name>
<reference evidence="3" key="1">
    <citation type="submission" date="2020-10" db="EMBL/GenBank/DDBJ databases">
        <authorList>
            <person name="Gilroy R."/>
        </authorList>
    </citation>
    <scope>NUCLEOTIDE SEQUENCE</scope>
    <source>
        <strain evidence="3">B3-4054</strain>
    </source>
</reference>
<evidence type="ECO:0000259" key="2">
    <source>
        <dbReference type="PROSITE" id="PS51910"/>
    </source>
</evidence>
<dbReference type="SMART" id="SM00636">
    <property type="entry name" value="Glyco_18"/>
    <property type="match status" value="1"/>
</dbReference>
<dbReference type="InterPro" id="IPR011583">
    <property type="entry name" value="Chitinase_II/V-like_cat"/>
</dbReference>
<comment type="caution">
    <text evidence="3">The sequence shown here is derived from an EMBL/GenBank/DDBJ whole genome shotgun (WGS) entry which is preliminary data.</text>
</comment>
<dbReference type="Gene3D" id="3.20.20.80">
    <property type="entry name" value="Glycosidases"/>
    <property type="match status" value="1"/>
</dbReference>
<accession>A0A9D9ENF4</accession>
<dbReference type="AlphaFoldDB" id="A0A9D9ENF4"/>
<feature type="signal peptide" evidence="1">
    <location>
        <begin position="1"/>
        <end position="39"/>
    </location>
</feature>
<dbReference type="Pfam" id="PF00704">
    <property type="entry name" value="Glyco_hydro_18"/>
    <property type="match status" value="1"/>
</dbReference>
<protein>
    <submittedName>
        <fullName evidence="3">Glycoside hydrolase</fullName>
    </submittedName>
</protein>
<dbReference type="InterPro" id="IPR017853">
    <property type="entry name" value="GH"/>
</dbReference>
<keyword evidence="3" id="KW-0378">Hydrolase</keyword>
<organism evidence="3 4">
    <name type="scientific">Candidatus Avitreponema avistercoris</name>
    <dbReference type="NCBI Taxonomy" id="2840705"/>
    <lineage>
        <taxon>Bacteria</taxon>
        <taxon>Pseudomonadati</taxon>
        <taxon>Spirochaetota</taxon>
        <taxon>Spirochaetia</taxon>
        <taxon>Spirochaetales</taxon>
        <taxon>Candidatus Avitreponema</taxon>
    </lineage>
</organism>
<dbReference type="Proteomes" id="UP000823616">
    <property type="component" value="Unassembled WGS sequence"/>
</dbReference>
<dbReference type="Gene3D" id="3.10.50.10">
    <property type="match status" value="1"/>
</dbReference>
<dbReference type="InterPro" id="IPR029070">
    <property type="entry name" value="Chitinase_insertion_sf"/>
</dbReference>
<keyword evidence="1" id="KW-0732">Signal</keyword>
<dbReference type="GO" id="GO:0005975">
    <property type="term" value="P:carbohydrate metabolic process"/>
    <property type="evidence" value="ECO:0007669"/>
    <property type="project" value="InterPro"/>
</dbReference>
<dbReference type="PANTHER" id="PTHR46066">
    <property type="entry name" value="CHITINASE DOMAIN-CONTAINING PROTEIN 1 FAMILY MEMBER"/>
    <property type="match status" value="1"/>
</dbReference>
<dbReference type="SUPFAM" id="SSF51445">
    <property type="entry name" value="(Trans)glycosidases"/>
    <property type="match status" value="1"/>
</dbReference>
<feature type="domain" description="GH18" evidence="2">
    <location>
        <begin position="146"/>
        <end position="369"/>
    </location>
</feature>